<dbReference type="CDD" id="cd00130">
    <property type="entry name" value="PAS"/>
    <property type="match status" value="1"/>
</dbReference>
<evidence type="ECO:0000259" key="3">
    <source>
        <dbReference type="PROSITE" id="PS50885"/>
    </source>
</evidence>
<dbReference type="InterPro" id="IPR052163">
    <property type="entry name" value="DGC-Regulatory_Protein"/>
</dbReference>
<proteinExistence type="predicted"/>
<keyword evidence="5" id="KW-0548">Nucleotidyltransferase</keyword>
<dbReference type="PANTHER" id="PTHR46663:SF4">
    <property type="entry name" value="DIGUANYLATE CYCLASE DGCT-RELATED"/>
    <property type="match status" value="1"/>
</dbReference>
<dbReference type="Gene3D" id="6.10.340.10">
    <property type="match status" value="1"/>
</dbReference>
<evidence type="ECO:0000313" key="5">
    <source>
        <dbReference type="EMBL" id="MFD1265235.1"/>
    </source>
</evidence>
<dbReference type="SUPFAM" id="SSF55785">
    <property type="entry name" value="PYP-like sensor domain (PAS domain)"/>
    <property type="match status" value="1"/>
</dbReference>
<sequence>MKTPNNSGSSVPFQSVGWRRSIASRATVLILVLGALVGVLVGAAGALLVENEERARLDAKLGEQLLTVERAASVAAFAHDEHLAREVVSGLLHNRSIARAAIEGEAGELAAAGGEVPAAEPGLSRPLRSPFDEAELVGVLRVHPEHAAMRADARAYSRFIALLLAGMVVVITCGVAWVVSRHVTRPIRTLSDDLHRLDAEHGACLVTPTGHGRDEIGRLAGDINALIERMGAMIASERRTRALHEAAEHKWHLIFENAETGLFTLDADGRLSDWNPWLARMFDLPLHDDHAECYLLGDQLADPERRFDEMRRQIALGEPVQGGDFECRVALGGVRWVNVVLHPLEGRAGMLQGIMNDVTERRRAEALAQAQAERDVLTGLLNRRGVDKAYGELVTRQEDCSGLALLMLDLDGFKAVNDEHGHHAGDALLALVARRVEAVVRRTDVVARLGGDEFVVLLTRLDAISTARLIASKLVEALGQPFALDGVSRVTIGVSVGVAFTHCPPAQIGELLRRADGAMYEAKRAGKSQYRLALPG</sequence>
<dbReference type="RefSeq" id="WP_083491501.1">
    <property type="nucleotide sequence ID" value="NZ_JARQZE010000001.1"/>
</dbReference>
<feature type="domain" description="PAS" evidence="2">
    <location>
        <begin position="247"/>
        <end position="288"/>
    </location>
</feature>
<dbReference type="EC" id="2.7.7.65" evidence="5"/>
<dbReference type="EMBL" id="JBHTMC010000031">
    <property type="protein sequence ID" value="MFD1265235.1"/>
    <property type="molecule type" value="Genomic_DNA"/>
</dbReference>
<dbReference type="NCBIfam" id="TIGR00254">
    <property type="entry name" value="GGDEF"/>
    <property type="match status" value="1"/>
</dbReference>
<keyword evidence="1" id="KW-0812">Transmembrane</keyword>
<dbReference type="GO" id="GO:0052621">
    <property type="term" value="F:diguanylate cyclase activity"/>
    <property type="evidence" value="ECO:0007669"/>
    <property type="project" value="UniProtKB-EC"/>
</dbReference>
<dbReference type="PANTHER" id="PTHR46663">
    <property type="entry name" value="DIGUANYLATE CYCLASE DGCT-RELATED"/>
    <property type="match status" value="1"/>
</dbReference>
<dbReference type="SMART" id="SM00304">
    <property type="entry name" value="HAMP"/>
    <property type="match status" value="1"/>
</dbReference>
<keyword evidence="6" id="KW-1185">Reference proteome</keyword>
<dbReference type="Proteomes" id="UP001597158">
    <property type="component" value="Unassembled WGS sequence"/>
</dbReference>
<feature type="transmembrane region" description="Helical" evidence="1">
    <location>
        <begin position="28"/>
        <end position="49"/>
    </location>
</feature>
<feature type="domain" description="HAMP" evidence="3">
    <location>
        <begin position="181"/>
        <end position="235"/>
    </location>
</feature>
<dbReference type="PROSITE" id="PS50887">
    <property type="entry name" value="GGDEF"/>
    <property type="match status" value="1"/>
</dbReference>
<dbReference type="PROSITE" id="PS50112">
    <property type="entry name" value="PAS"/>
    <property type="match status" value="1"/>
</dbReference>
<dbReference type="Pfam" id="PF00672">
    <property type="entry name" value="HAMP"/>
    <property type="match status" value="1"/>
</dbReference>
<evidence type="ECO:0000259" key="2">
    <source>
        <dbReference type="PROSITE" id="PS50112"/>
    </source>
</evidence>
<dbReference type="InterPro" id="IPR000014">
    <property type="entry name" value="PAS"/>
</dbReference>
<comment type="caution">
    <text evidence="5">The sequence shown here is derived from an EMBL/GenBank/DDBJ whole genome shotgun (WGS) entry which is preliminary data.</text>
</comment>
<organism evidence="5 6">
    <name type="scientific">Thauera mechernichensis</name>
    <dbReference type="NCBI Taxonomy" id="82788"/>
    <lineage>
        <taxon>Bacteria</taxon>
        <taxon>Pseudomonadati</taxon>
        <taxon>Pseudomonadota</taxon>
        <taxon>Betaproteobacteria</taxon>
        <taxon>Rhodocyclales</taxon>
        <taxon>Zoogloeaceae</taxon>
        <taxon>Thauera</taxon>
    </lineage>
</organism>
<dbReference type="Pfam" id="PF00989">
    <property type="entry name" value="PAS"/>
    <property type="match status" value="1"/>
</dbReference>
<dbReference type="Pfam" id="PF00990">
    <property type="entry name" value="GGDEF"/>
    <property type="match status" value="1"/>
</dbReference>
<dbReference type="InterPro" id="IPR035965">
    <property type="entry name" value="PAS-like_dom_sf"/>
</dbReference>
<dbReference type="SMART" id="SM00267">
    <property type="entry name" value="GGDEF"/>
    <property type="match status" value="1"/>
</dbReference>
<dbReference type="Gene3D" id="3.30.70.270">
    <property type="match status" value="1"/>
</dbReference>
<dbReference type="InterPro" id="IPR013767">
    <property type="entry name" value="PAS_fold"/>
</dbReference>
<reference evidence="6" key="1">
    <citation type="journal article" date="2019" name="Int. J. Syst. Evol. Microbiol.">
        <title>The Global Catalogue of Microorganisms (GCM) 10K type strain sequencing project: providing services to taxonomists for standard genome sequencing and annotation.</title>
        <authorList>
            <consortium name="The Broad Institute Genomics Platform"/>
            <consortium name="The Broad Institute Genome Sequencing Center for Infectious Disease"/>
            <person name="Wu L."/>
            <person name="Ma J."/>
        </authorList>
    </citation>
    <scope>NUCLEOTIDE SEQUENCE [LARGE SCALE GENOMIC DNA]</scope>
    <source>
        <strain evidence="6">CCUG 48884</strain>
    </source>
</reference>
<dbReference type="InterPro" id="IPR029787">
    <property type="entry name" value="Nucleotide_cyclase"/>
</dbReference>
<dbReference type="PROSITE" id="PS50885">
    <property type="entry name" value="HAMP"/>
    <property type="match status" value="1"/>
</dbReference>
<feature type="domain" description="GGDEF" evidence="4">
    <location>
        <begin position="401"/>
        <end position="535"/>
    </location>
</feature>
<dbReference type="Gene3D" id="3.30.450.20">
    <property type="entry name" value="PAS domain"/>
    <property type="match status" value="1"/>
</dbReference>
<dbReference type="InterPro" id="IPR003660">
    <property type="entry name" value="HAMP_dom"/>
</dbReference>
<keyword evidence="5" id="KW-0808">Transferase</keyword>
<dbReference type="CDD" id="cd01949">
    <property type="entry name" value="GGDEF"/>
    <property type="match status" value="1"/>
</dbReference>
<dbReference type="InterPro" id="IPR043128">
    <property type="entry name" value="Rev_trsase/Diguanyl_cyclase"/>
</dbReference>
<dbReference type="SUPFAM" id="SSF55073">
    <property type="entry name" value="Nucleotide cyclase"/>
    <property type="match status" value="1"/>
</dbReference>
<feature type="transmembrane region" description="Helical" evidence="1">
    <location>
        <begin position="159"/>
        <end position="179"/>
    </location>
</feature>
<protein>
    <submittedName>
        <fullName evidence="5">Diguanylate cyclase domain-containing protein</fullName>
        <ecNumber evidence="5">2.7.7.65</ecNumber>
    </submittedName>
</protein>
<gene>
    <name evidence="5" type="ORF">ACFQ4M_16795</name>
</gene>
<dbReference type="InterPro" id="IPR000160">
    <property type="entry name" value="GGDEF_dom"/>
</dbReference>
<keyword evidence="1" id="KW-0472">Membrane</keyword>
<evidence type="ECO:0000259" key="4">
    <source>
        <dbReference type="PROSITE" id="PS50887"/>
    </source>
</evidence>
<keyword evidence="1" id="KW-1133">Transmembrane helix</keyword>
<evidence type="ECO:0000256" key="1">
    <source>
        <dbReference type="SAM" id="Phobius"/>
    </source>
</evidence>
<accession>A0ABW3WIX3</accession>
<name>A0ABW3WIX3_9RHOO</name>
<dbReference type="NCBIfam" id="TIGR00229">
    <property type="entry name" value="sensory_box"/>
    <property type="match status" value="1"/>
</dbReference>
<evidence type="ECO:0000313" key="6">
    <source>
        <dbReference type="Proteomes" id="UP001597158"/>
    </source>
</evidence>